<dbReference type="OrthoDB" id="9812878at2"/>
<dbReference type="PANTHER" id="PTHR30429">
    <property type="entry name" value="D-METHIONINE-BINDING LIPOPROTEIN METQ"/>
    <property type="match status" value="1"/>
</dbReference>
<feature type="signal peptide" evidence="8">
    <location>
        <begin position="1"/>
        <end position="23"/>
    </location>
</feature>
<dbReference type="SUPFAM" id="SSF53850">
    <property type="entry name" value="Periplasmic binding protein-like II"/>
    <property type="match status" value="1"/>
</dbReference>
<dbReference type="PANTHER" id="PTHR30429:SF0">
    <property type="entry name" value="METHIONINE-BINDING LIPOPROTEIN METQ"/>
    <property type="match status" value="1"/>
</dbReference>
<evidence type="ECO:0000256" key="8">
    <source>
        <dbReference type="SAM" id="SignalP"/>
    </source>
</evidence>
<comment type="similarity">
    <text evidence="6">Belongs to the nlpA lipoprotein family.</text>
</comment>
<proteinExistence type="inferred from homology"/>
<feature type="chain" id="PRO_5039289152" description="Lipoprotein" evidence="8">
    <location>
        <begin position="24"/>
        <end position="277"/>
    </location>
</feature>
<dbReference type="RefSeq" id="WP_134207982.1">
    <property type="nucleotide sequence ID" value="NZ_CP038015.1"/>
</dbReference>
<evidence type="ECO:0000256" key="4">
    <source>
        <dbReference type="ARBA" id="ARBA00023139"/>
    </source>
</evidence>
<dbReference type="PIRSF" id="PIRSF002854">
    <property type="entry name" value="MetQ"/>
    <property type="match status" value="1"/>
</dbReference>
<evidence type="ECO:0000256" key="7">
    <source>
        <dbReference type="PIRSR" id="PIRSR002854-1"/>
    </source>
</evidence>
<evidence type="ECO:0000256" key="2">
    <source>
        <dbReference type="ARBA" id="ARBA00022729"/>
    </source>
</evidence>
<evidence type="ECO:0000256" key="5">
    <source>
        <dbReference type="ARBA" id="ARBA00023288"/>
    </source>
</evidence>
<dbReference type="Proteomes" id="UP000294292">
    <property type="component" value="Chromosome"/>
</dbReference>
<dbReference type="PROSITE" id="PS51257">
    <property type="entry name" value="PROKAR_LIPOPROTEIN"/>
    <property type="match status" value="1"/>
</dbReference>
<organism evidence="9 10">
    <name type="scientific">Paenisporosarcina antarctica</name>
    <dbReference type="NCBI Taxonomy" id="417367"/>
    <lineage>
        <taxon>Bacteria</taxon>
        <taxon>Bacillati</taxon>
        <taxon>Bacillota</taxon>
        <taxon>Bacilli</taxon>
        <taxon>Bacillales</taxon>
        <taxon>Caryophanaceae</taxon>
        <taxon>Paenisporosarcina</taxon>
    </lineage>
</organism>
<feature type="lipid moiety-binding region" description="S-diacylglycerol cysteine" evidence="7">
    <location>
        <position position="22"/>
    </location>
</feature>
<keyword evidence="10" id="KW-1185">Reference proteome</keyword>
<keyword evidence="5 6" id="KW-0449">Lipoprotein</keyword>
<dbReference type="AlphaFoldDB" id="A0A4V1AML5"/>
<keyword evidence="2 8" id="KW-0732">Signal</keyword>
<dbReference type="InterPro" id="IPR004872">
    <property type="entry name" value="Lipoprotein_NlpA"/>
</dbReference>
<evidence type="ECO:0000256" key="3">
    <source>
        <dbReference type="ARBA" id="ARBA00023136"/>
    </source>
</evidence>
<keyword evidence="3" id="KW-0472">Membrane</keyword>
<dbReference type="Gene3D" id="3.40.190.10">
    <property type="entry name" value="Periplasmic binding protein-like II"/>
    <property type="match status" value="2"/>
</dbReference>
<evidence type="ECO:0000256" key="6">
    <source>
        <dbReference type="PIRNR" id="PIRNR002854"/>
    </source>
</evidence>
<comment type="subcellular location">
    <subcellularLocation>
        <location evidence="1">Membrane</location>
        <topology evidence="1">Lipid-anchor</topology>
    </subcellularLocation>
</comment>
<dbReference type="KEGG" id="panc:E2636_00320"/>
<dbReference type="Pfam" id="PF03180">
    <property type="entry name" value="Lipoprotein_9"/>
    <property type="match status" value="1"/>
</dbReference>
<gene>
    <name evidence="9" type="ORF">E2636_00320</name>
</gene>
<reference evidence="9 10" key="1">
    <citation type="submission" date="2019-03" db="EMBL/GenBank/DDBJ databases">
        <title>Complete genome sequence of Paenisporosarcina antarctica CGMCC 1.6503T.</title>
        <authorList>
            <person name="Rong J.-C."/>
            <person name="Chi N.-Y."/>
            <person name="Zhang Q.-F."/>
        </authorList>
    </citation>
    <scope>NUCLEOTIDE SEQUENCE [LARGE SCALE GENOMIC DNA]</scope>
    <source>
        <strain evidence="9 10">CGMCC 1.6503</strain>
    </source>
</reference>
<dbReference type="GO" id="GO:0016020">
    <property type="term" value="C:membrane"/>
    <property type="evidence" value="ECO:0007669"/>
    <property type="project" value="UniProtKB-SubCell"/>
</dbReference>
<accession>A0A4V1AML5</accession>
<sequence>MKFHKIISITIILVLSAMLSACSASEKTNAQSDNKKIKIGATAGPYGDQLNEGIKPYLEKKGYEVEIVEFNDYIQPNVALNEGDIDANVFQNYNYLKNFAEERDMDMIELIKVPTAPIGIYSKKHKSIDDVEDGHTVATSNDPVNQARALIMLEQIGWVKLKEGIEPTKASEKDIAEYIKKIVIEPLDPAQTPRALESVDYAFVNGNFAISSGLKLSEAVELEKTPPSYMIGVTLRGEDKDSQLGKDLIEAYQSEEFKKLNEENEKYQGYVWPDWMK</sequence>
<dbReference type="EMBL" id="CP038015">
    <property type="protein sequence ID" value="QBP39695.1"/>
    <property type="molecule type" value="Genomic_DNA"/>
</dbReference>
<evidence type="ECO:0000256" key="1">
    <source>
        <dbReference type="ARBA" id="ARBA00004635"/>
    </source>
</evidence>
<protein>
    <recommendedName>
        <fullName evidence="6">Lipoprotein</fullName>
    </recommendedName>
</protein>
<evidence type="ECO:0000313" key="9">
    <source>
        <dbReference type="EMBL" id="QBP39695.1"/>
    </source>
</evidence>
<evidence type="ECO:0000313" key="10">
    <source>
        <dbReference type="Proteomes" id="UP000294292"/>
    </source>
</evidence>
<name>A0A4V1AML5_9BACL</name>
<keyword evidence="4" id="KW-0564">Palmitate</keyword>